<dbReference type="Gene3D" id="3.40.1090.10">
    <property type="entry name" value="Cytosolic phospholipase A2 catalytic domain"/>
    <property type="match status" value="1"/>
</dbReference>
<dbReference type="PANTHER" id="PTHR14226">
    <property type="entry name" value="NEUROPATHY TARGET ESTERASE/SWISS CHEESE D.MELANOGASTER"/>
    <property type="match status" value="1"/>
</dbReference>
<sequence>MPDKTALVLGGGGARAAYQVGVLKAIVQFYPRNHGIPFKIICGTSAGAINGTSIATHASCFHLGVRKLEWVWRNFHTSKIYSSSAIGILAHLSKMLLMSIQEDRVNTNAGSLFNSDPLRVLLNQLINFVRIDRNIASGALNALSIDTSCYNTSRSITFFQASRDIQEWHRDRRRGQRTQLNTEHLLASSAIPLIFPSIKLNQGYYGDGSVHQLAPLSSPIHLGAKKIMVINLESPHKQMPQELEHHPKTATITGHLLDTIFSDTLNSDLERLERINNTLSLIPKEDCEKLPLTNIQTLVIKPSEDLSQLASQYYNEMPFAVKSMLRPLGIKQQTDSSIVSYLLFEQAYCSALIDLGYQDAMCQIDEIRDFFEIKK</sequence>
<evidence type="ECO:0000313" key="7">
    <source>
        <dbReference type="Proteomes" id="UP000282060"/>
    </source>
</evidence>
<reference evidence="6 7" key="1">
    <citation type="submission" date="2018-12" db="EMBL/GenBank/DDBJ databases">
        <authorList>
            <person name="Yu L."/>
        </authorList>
    </citation>
    <scope>NUCLEOTIDE SEQUENCE [LARGE SCALE GENOMIC DNA]</scope>
    <source>
        <strain evidence="6 7">HAW-EB5</strain>
    </source>
</reference>
<proteinExistence type="predicted"/>
<dbReference type="GO" id="GO:0016042">
    <property type="term" value="P:lipid catabolic process"/>
    <property type="evidence" value="ECO:0007669"/>
    <property type="project" value="UniProtKB-UniRule"/>
</dbReference>
<comment type="caution">
    <text evidence="4">Lacks conserved residue(s) required for the propagation of feature annotation.</text>
</comment>
<feature type="active site" description="Proton acceptor" evidence="4">
    <location>
        <position position="207"/>
    </location>
</feature>
<accession>A0A431WBH5</accession>
<feature type="short sequence motif" description="GXSXG" evidence="4">
    <location>
        <begin position="43"/>
        <end position="47"/>
    </location>
</feature>
<evidence type="ECO:0000256" key="4">
    <source>
        <dbReference type="PROSITE-ProRule" id="PRU01161"/>
    </source>
</evidence>
<evidence type="ECO:0000256" key="3">
    <source>
        <dbReference type="ARBA" id="ARBA00023098"/>
    </source>
</evidence>
<dbReference type="EMBL" id="RXNV01000003">
    <property type="protein sequence ID" value="RTR32638.1"/>
    <property type="molecule type" value="Genomic_DNA"/>
</dbReference>
<dbReference type="RefSeq" id="WP_126505544.1">
    <property type="nucleotide sequence ID" value="NZ_RXNV01000003.1"/>
</dbReference>
<gene>
    <name evidence="6" type="ORF">EKG39_09675</name>
</gene>
<keyword evidence="1 4" id="KW-0378">Hydrolase</keyword>
<dbReference type="OrthoDB" id="9798773at2"/>
<dbReference type="InterPro" id="IPR002641">
    <property type="entry name" value="PNPLA_dom"/>
</dbReference>
<evidence type="ECO:0000313" key="6">
    <source>
        <dbReference type="EMBL" id="RTR32638.1"/>
    </source>
</evidence>
<dbReference type="InterPro" id="IPR016035">
    <property type="entry name" value="Acyl_Trfase/lysoPLipase"/>
</dbReference>
<dbReference type="CDD" id="cd07209">
    <property type="entry name" value="Pat_hypo_Ecoli_Z1214_like"/>
    <property type="match status" value="1"/>
</dbReference>
<dbReference type="PANTHER" id="PTHR14226:SF57">
    <property type="entry name" value="BLR7027 PROTEIN"/>
    <property type="match status" value="1"/>
</dbReference>
<dbReference type="SUPFAM" id="SSF52151">
    <property type="entry name" value="FabD/lysophospholipase-like"/>
    <property type="match status" value="1"/>
</dbReference>
<name>A0A431WBH5_9GAMM</name>
<keyword evidence="7" id="KW-1185">Reference proteome</keyword>
<evidence type="ECO:0000259" key="5">
    <source>
        <dbReference type="PROSITE" id="PS51635"/>
    </source>
</evidence>
<feature type="domain" description="PNPLA" evidence="5">
    <location>
        <begin position="7"/>
        <end position="220"/>
    </location>
</feature>
<keyword evidence="2 4" id="KW-0442">Lipid degradation</keyword>
<comment type="caution">
    <text evidence="6">The sequence shown here is derived from an EMBL/GenBank/DDBJ whole genome shotgun (WGS) entry which is preliminary data.</text>
</comment>
<evidence type="ECO:0000256" key="2">
    <source>
        <dbReference type="ARBA" id="ARBA00022963"/>
    </source>
</evidence>
<feature type="active site" description="Nucleophile" evidence="4">
    <location>
        <position position="45"/>
    </location>
</feature>
<dbReference type="InterPro" id="IPR050301">
    <property type="entry name" value="NTE"/>
</dbReference>
<protein>
    <submittedName>
        <fullName evidence="6">Patatin-like phospholipase family protein</fullName>
    </submittedName>
</protein>
<evidence type="ECO:0000256" key="1">
    <source>
        <dbReference type="ARBA" id="ARBA00022801"/>
    </source>
</evidence>
<dbReference type="PROSITE" id="PS51635">
    <property type="entry name" value="PNPLA"/>
    <property type="match status" value="1"/>
</dbReference>
<dbReference type="GO" id="GO:0016787">
    <property type="term" value="F:hydrolase activity"/>
    <property type="evidence" value="ECO:0007669"/>
    <property type="project" value="UniProtKB-UniRule"/>
</dbReference>
<dbReference type="AlphaFoldDB" id="A0A431WBH5"/>
<dbReference type="Proteomes" id="UP000282060">
    <property type="component" value="Unassembled WGS sequence"/>
</dbReference>
<dbReference type="Pfam" id="PF01734">
    <property type="entry name" value="Patatin"/>
    <property type="match status" value="1"/>
</dbReference>
<organism evidence="6 7">
    <name type="scientific">Shewanella atlantica</name>
    <dbReference type="NCBI Taxonomy" id="271099"/>
    <lineage>
        <taxon>Bacteria</taxon>
        <taxon>Pseudomonadati</taxon>
        <taxon>Pseudomonadota</taxon>
        <taxon>Gammaproteobacteria</taxon>
        <taxon>Alteromonadales</taxon>
        <taxon>Shewanellaceae</taxon>
        <taxon>Shewanella</taxon>
    </lineage>
</organism>
<keyword evidence="3 4" id="KW-0443">Lipid metabolism</keyword>